<evidence type="ECO:0000313" key="4">
    <source>
        <dbReference type="EMBL" id="BCJ43475.1"/>
    </source>
</evidence>
<evidence type="ECO:0000256" key="2">
    <source>
        <dbReference type="SAM" id="MobiDB-lite"/>
    </source>
</evidence>
<dbReference type="EMBL" id="AP023356">
    <property type="protein sequence ID" value="BCJ43475.1"/>
    <property type="molecule type" value="Genomic_DNA"/>
</dbReference>
<dbReference type="RefSeq" id="WP_189332131.1">
    <property type="nucleotide sequence ID" value="NZ_AP023356.1"/>
</dbReference>
<feature type="region of interest" description="Disordered" evidence="2">
    <location>
        <begin position="797"/>
        <end position="817"/>
    </location>
</feature>
<dbReference type="NCBIfam" id="TIGR03696">
    <property type="entry name" value="Rhs_assc_core"/>
    <property type="match status" value="1"/>
</dbReference>
<dbReference type="Gene3D" id="2.180.10.10">
    <property type="entry name" value="RHS repeat-associated core"/>
    <property type="match status" value="2"/>
</dbReference>
<sequence>MTVRVHRHMPQRRHRSRPSRLLHSAVIVSLLTSTLGQLPLSEPASAAAATPQDVKGIKVTPVMAAPLPEYTAEDRELTEADLPPDPDVPTVAKTVDLAQQPTARVQAGKLAVAVSAVSPAKTAQSAPAADAQGTVRKVKISALSRDAGGSATDDLVVGVARADGTKKAGQVKLAVDYRSVAGMFNSDALGRLQLVRLADGQPVPSTNNTRTDTVTATVAVAASGTASTFALAAAPESENGDYKATSLTPASTWQVSQQNGAFAWSYPIKAPAPPGGVAPELALSYSSASIDGHTSGNNTQGSWIGDGWSLEPGYVERTYRPCSDDRDGKDEHEPNNLKFYGGDQCWFDDNATISFNGASTELVKVASSETDSDDKTVLYRGKADDGLRIEQVKGSADNGDEDKIYWRVTKLDGTQYYFGRGTTDGGTSNGAATNSTWTEPVYSNHPGEPGYDKDFAKSRKTRAWRWNLDYVVDPNHNTISYFYAAEQGAYAREDDKDKRTTYDRGGYLTKIEYGSRSDAGAAARPVDRVLFDVADRCIGTCISNGKPIAKRFPDTPWDQYCDAAPCDTFSPTFWTSKRLDQVRTQVYTGTGDTYTTVDTYTLKQAYLQAGGNESTPMWLKSISHTGNVTSAGGPAVTDPPVVFNPNADFMPNRVNTPNGHSSLFRSRIQSITTESGAQIGITYSKPECDGITLPKPWANTKRCYPQYYGAEGEEPVLDWFNKYVVTRVDVYDNTGGFEHQQTNYDYLDTPAWAYDKSPMVKPKKRTWGDYRGYGRVQVRVGIDSETQTRTEYRYFRGLDGDPQPAADGTLPPKGTPRTVQVEDSLGGKIADHEALSGMLREQIDYNGSAWISGTLNTPADPIVTATAGSLKAWRTHVETERKRTRLSSGGTRWTSTITKYNDDNLVIQVDETGDEAVTGDEHCTRTEYARNETLWMLDHVKRKTVDGARCGTASGPSTLQSDVRTYYDNAKTYGAAPTRGLPVRVDMVDHFDGDQPVLITAASTVYDDLGRAVQQTDASATQLFDPAKSTRTEYTPATGGPVTQTKTINPLGHTVTNTLNPTLGVTSKITDANGLVTEYAYDGDARLLKVWAPGRDRTTYPNDPTISYTYQLSKTAPSSVTSKTLMPYGSKTYRTSIALYDGMLRLRQTQTQTIAGGRTIVDNVYNSRGLLAWTSNAYYDIDNAAPDTKLVTPVRRPEIPSLTSNVYDGAGRITDAVFTVRGDEAWRTHTTYDGEKTSVTPPKGGTATTTVIDAQGHVTEMRQYKDPAKVGSDDAAAFERTTYRFNNRGDLAAVVGPGNNTWAYTYDFRGNKIATDDPDNGSSSSGYDVLGRQVWTKDARGKTTYFDYDVVGRKTAEHQGSKDGRVLAEWKYDTLDKGIGKLGSSIRYEYDSNGQKAAYVTATTGFDAAGRPKGTSVTVPPTDSGLCVSGETDPCTYTQTLGYRPNNTLEKVTTPAVAGLPAETVTTLFNAVGLSNGLIGKQIYAQEIVYNQFDQLIGQNLGEHGRRVALTYGYDDTTGRQTTFNAVPELKNDVYNLSYHYNDAGNITAITDTPDGGQAAETQCFQYDALKRITDAWAQPAATCAASPTSAAVGGPAPYWRSYTYDASGNRKTEVIHQATDTTTRTYDYPAAGGAAGSKPHAVTKVTTTGAATAVQQYAYDATGSTLCRPIGTAANVCAADGAAGAGSQALTWTDSGKLNTSTDTTGVTSYTYDADGTRLIRRDPTGATLYLPGGIEIRKPKTGNATGTRYYSHGGSTIAVRTPTALTWLVNDHQGTANATVTSDTSLSVTRRRTTPFGTDRGTTPTIWAGDKGFVGGTRDNTGLTHLGAREYDSNLGRFISVDPMMDLADPQQWAAYNYADDNPVTTSDPSGLCPRDRCDGYGQNPAPAPTTDDDDDDDDHGGNGDQGGNGDNGNGGSDGGGNNVVQALPTEDEGIDCGWFDVVCNKIANGVDNLIDNADTIGSIALHTGELVVGVLSIEQGIPEVIAGGAVIVGTDGAATPVAAPVILVGGIQVVGGTFLAREGVGGLKKDFDNLHWNNQAEGASGTPGGYAGRSYELKLKEQFKGEDGFSEGGRQFDGRYVKEDGGKVWYEAKSGEAFDRMLEKPELLEKFKANTGQQRKIAEENGAEFKVYSENPIPDSIASWLTKKQISFEVR</sequence>
<dbReference type="NCBIfam" id="TIGR01643">
    <property type="entry name" value="YD_repeat_2x"/>
    <property type="match status" value="1"/>
</dbReference>
<evidence type="ECO:0000313" key="5">
    <source>
        <dbReference type="Proteomes" id="UP000676967"/>
    </source>
</evidence>
<keyword evidence="5" id="KW-1185">Reference proteome</keyword>
<dbReference type="InterPro" id="IPR006530">
    <property type="entry name" value="YD"/>
</dbReference>
<dbReference type="PANTHER" id="PTHR32305:SF17">
    <property type="entry name" value="TRNA NUCLEASE WAPA"/>
    <property type="match status" value="1"/>
</dbReference>
<feature type="compositionally biased region" description="Gly residues" evidence="2">
    <location>
        <begin position="1905"/>
        <end position="1924"/>
    </location>
</feature>
<dbReference type="Proteomes" id="UP000676967">
    <property type="component" value="Chromosome"/>
</dbReference>
<dbReference type="InterPro" id="IPR056823">
    <property type="entry name" value="TEN-like_YD-shell"/>
</dbReference>
<dbReference type="InterPro" id="IPR050708">
    <property type="entry name" value="T6SS_VgrG/RHS"/>
</dbReference>
<evidence type="ECO:0000256" key="1">
    <source>
        <dbReference type="ARBA" id="ARBA00022737"/>
    </source>
</evidence>
<keyword evidence="1" id="KW-0677">Repeat</keyword>
<evidence type="ECO:0000259" key="3">
    <source>
        <dbReference type="Pfam" id="PF25023"/>
    </source>
</evidence>
<feature type="region of interest" description="Disordered" evidence="2">
    <location>
        <begin position="1861"/>
        <end position="1929"/>
    </location>
</feature>
<dbReference type="PANTHER" id="PTHR32305">
    <property type="match status" value="1"/>
</dbReference>
<accession>A0ABN6CCX7</accession>
<reference evidence="4 5" key="1">
    <citation type="submission" date="2020-08" db="EMBL/GenBank/DDBJ databases">
        <title>Whole genome shotgun sequence of Actinoplanes ianthinogenes NBRC 13996.</title>
        <authorList>
            <person name="Komaki H."/>
            <person name="Tamura T."/>
        </authorList>
    </citation>
    <scope>NUCLEOTIDE SEQUENCE [LARGE SCALE GENOMIC DNA]</scope>
    <source>
        <strain evidence="4 5">NBRC 13996</strain>
    </source>
</reference>
<feature type="domain" description="Teneurin-like YD-shell" evidence="3">
    <location>
        <begin position="1602"/>
        <end position="1866"/>
    </location>
</feature>
<gene>
    <name evidence="4" type="ORF">Aiant_41320</name>
</gene>
<protein>
    <recommendedName>
        <fullName evidence="3">Teneurin-like YD-shell domain-containing protein</fullName>
    </recommendedName>
</protein>
<dbReference type="InterPro" id="IPR022385">
    <property type="entry name" value="Rhs_assc_core"/>
</dbReference>
<proteinExistence type="predicted"/>
<dbReference type="Pfam" id="PF25023">
    <property type="entry name" value="TEN_YD-shell"/>
    <property type="match status" value="1"/>
</dbReference>
<organism evidence="4 5">
    <name type="scientific">Actinoplanes ianthinogenes</name>
    <dbReference type="NCBI Taxonomy" id="122358"/>
    <lineage>
        <taxon>Bacteria</taxon>
        <taxon>Bacillati</taxon>
        <taxon>Actinomycetota</taxon>
        <taxon>Actinomycetes</taxon>
        <taxon>Micromonosporales</taxon>
        <taxon>Micromonosporaceae</taxon>
        <taxon>Actinoplanes</taxon>
    </lineage>
</organism>
<name>A0ABN6CCX7_9ACTN</name>